<feature type="transmembrane region" description="Helical" evidence="1">
    <location>
        <begin position="80"/>
        <end position="100"/>
    </location>
</feature>
<protein>
    <recommendedName>
        <fullName evidence="2">DUF6249 domain-containing protein</fullName>
    </recommendedName>
</protein>
<organism evidence="3 4">
    <name type="scientific">Kinneretia aquatilis</name>
    <dbReference type="NCBI Taxonomy" id="2070761"/>
    <lineage>
        <taxon>Bacteria</taxon>
        <taxon>Pseudomonadati</taxon>
        <taxon>Pseudomonadota</taxon>
        <taxon>Betaproteobacteria</taxon>
        <taxon>Burkholderiales</taxon>
        <taxon>Sphaerotilaceae</taxon>
        <taxon>Roseateles</taxon>
    </lineage>
</organism>
<dbReference type="Proteomes" id="UP000235916">
    <property type="component" value="Unassembled WGS sequence"/>
</dbReference>
<proteinExistence type="predicted"/>
<evidence type="ECO:0000256" key="1">
    <source>
        <dbReference type="SAM" id="Phobius"/>
    </source>
</evidence>
<keyword evidence="1" id="KW-0472">Membrane</keyword>
<accession>A0A2N8L065</accession>
<name>A0A2N8L065_9BURK</name>
<feature type="domain" description="DUF6249" evidence="2">
    <location>
        <begin position="14"/>
        <end position="128"/>
    </location>
</feature>
<dbReference type="Pfam" id="PF19762">
    <property type="entry name" value="DUF6249"/>
    <property type="match status" value="1"/>
</dbReference>
<dbReference type="InterPro" id="IPR046216">
    <property type="entry name" value="DUF6249"/>
</dbReference>
<dbReference type="OrthoDB" id="8902869at2"/>
<gene>
    <name evidence="3" type="ORF">C1O66_17255</name>
</gene>
<dbReference type="AlphaFoldDB" id="A0A2N8L065"/>
<feature type="transmembrane region" description="Helical" evidence="1">
    <location>
        <begin position="12"/>
        <end position="30"/>
    </location>
</feature>
<dbReference type="EMBL" id="POSP01000003">
    <property type="protein sequence ID" value="PND39100.1"/>
    <property type="molecule type" value="Genomic_DNA"/>
</dbReference>
<evidence type="ECO:0000259" key="2">
    <source>
        <dbReference type="Pfam" id="PF19762"/>
    </source>
</evidence>
<evidence type="ECO:0000313" key="3">
    <source>
        <dbReference type="EMBL" id="PND39100.1"/>
    </source>
</evidence>
<sequence>MDFLNMRHVLPFLVPIMALMIPIVAIIMGIQAKMRREQLLHETLRQLADKGQPLPPELLNQLSGDGQASLDAQRRRTNGGLQAGAINVAAGLGLAVMFYLMNPGSWLWAIGCLPGFIGIALLIVWRVETRGQKDAQAKV</sequence>
<dbReference type="RefSeq" id="WP_102769018.1">
    <property type="nucleotide sequence ID" value="NZ_CP124551.1"/>
</dbReference>
<reference evidence="3 4" key="1">
    <citation type="submission" date="2018-01" db="EMBL/GenBank/DDBJ databases">
        <title>Draft genome sequence of Paucibacter aquatile CR182 isolated from freshwater of the Nakdong River.</title>
        <authorList>
            <person name="Choi A."/>
            <person name="Chung E.J."/>
        </authorList>
    </citation>
    <scope>NUCLEOTIDE SEQUENCE [LARGE SCALE GENOMIC DNA]</scope>
    <source>
        <strain evidence="3 4">CR182</strain>
    </source>
</reference>
<evidence type="ECO:0000313" key="4">
    <source>
        <dbReference type="Proteomes" id="UP000235916"/>
    </source>
</evidence>
<keyword evidence="1" id="KW-0812">Transmembrane</keyword>
<keyword evidence="1" id="KW-1133">Transmembrane helix</keyword>
<comment type="caution">
    <text evidence="3">The sequence shown here is derived from an EMBL/GenBank/DDBJ whole genome shotgun (WGS) entry which is preliminary data.</text>
</comment>
<feature type="transmembrane region" description="Helical" evidence="1">
    <location>
        <begin position="106"/>
        <end position="125"/>
    </location>
</feature>
<keyword evidence="4" id="KW-1185">Reference proteome</keyword>